<accession>A0A1B6NUJ0</accession>
<gene>
    <name evidence="1" type="ORF">MGSAQ_001371</name>
</gene>
<evidence type="ECO:0000313" key="1">
    <source>
        <dbReference type="EMBL" id="KTF07134.1"/>
    </source>
</evidence>
<proteinExistence type="predicted"/>
<reference evidence="1" key="1">
    <citation type="submission" date="2013-11" db="EMBL/GenBank/DDBJ databases">
        <title>Microbial diversity, functional groups and degradation webs in Northern and Southern Mediterranean and Red Sea marine crude oil polluted sites.</title>
        <authorList>
            <person name="Daffonchio D."/>
            <person name="Mapelli F."/>
            <person name="Ferrer M."/>
            <person name="Richter M."/>
            <person name="Cherif A."/>
            <person name="Malkawi H.I."/>
            <person name="Yakimov M.M."/>
            <person name="Abdel-Fattah Y.R."/>
            <person name="Blaghen M."/>
            <person name="Golyshin P.N."/>
            <person name="Kalogerakis N."/>
            <person name="Boon N."/>
            <person name="Magagnini M."/>
            <person name="Fava F."/>
        </authorList>
    </citation>
    <scope>NUCLEOTIDE SEQUENCE</scope>
</reference>
<dbReference type="EMBL" id="AYSL01000731">
    <property type="protein sequence ID" value="KTF07134.1"/>
    <property type="molecule type" value="Genomic_DNA"/>
</dbReference>
<dbReference type="AlphaFoldDB" id="A0A1B6NUJ0"/>
<comment type="caution">
    <text evidence="1">The sequence shown here is derived from an EMBL/GenBank/DDBJ whole genome shotgun (WGS) entry which is preliminary data.</text>
</comment>
<name>A0A1B6NUJ0_9ZZZZ</name>
<sequence length="41" mass="4797">MNYKYLDNYLKFNNKAYCCNSPLPDSMCARTNHWNCSKSAS</sequence>
<organism evidence="1">
    <name type="scientific">marine sediment metagenome</name>
    <dbReference type="NCBI Taxonomy" id="412755"/>
    <lineage>
        <taxon>unclassified sequences</taxon>
        <taxon>metagenomes</taxon>
        <taxon>ecological metagenomes</taxon>
    </lineage>
</organism>
<protein>
    <submittedName>
        <fullName evidence="1">Uncharacterized protein</fullName>
    </submittedName>
</protein>